<dbReference type="Gene3D" id="3.40.50.1000">
    <property type="entry name" value="HAD superfamily/HAD-like"/>
    <property type="match status" value="1"/>
</dbReference>
<evidence type="ECO:0000313" key="2">
    <source>
        <dbReference type="Proteomes" id="UP000005870"/>
    </source>
</evidence>
<dbReference type="HOGENOM" id="CLU_045011_9_0_6"/>
<dbReference type="eggNOG" id="COG1011">
    <property type="taxonomic scope" value="Bacteria"/>
</dbReference>
<dbReference type="PANTHER" id="PTHR43611">
    <property type="entry name" value="ALPHA-D-GLUCOSE 1-PHOSPHATE PHOSPHATASE"/>
    <property type="match status" value="1"/>
</dbReference>
<reference evidence="1 2" key="1">
    <citation type="journal article" date="2012" name="J. Bacteriol.">
        <title>Complete Genome Sequence of the BTEX-Degrading Bacterium Pseudoxanthomonas spadix BD-a59.</title>
        <authorList>
            <person name="Lee S.H."/>
            <person name="Jin H.M."/>
            <person name="Lee H.J."/>
            <person name="Kim J.M."/>
            <person name="Jeon C.O."/>
        </authorList>
    </citation>
    <scope>NUCLEOTIDE SEQUENCE [LARGE SCALE GENOMIC DNA]</scope>
    <source>
        <strain evidence="1 2">BD-a59</strain>
    </source>
</reference>
<dbReference type="PANTHER" id="PTHR43611:SF3">
    <property type="entry name" value="FLAVIN MONONUCLEOTIDE HYDROLASE 1, CHLOROPLATIC"/>
    <property type="match status" value="1"/>
</dbReference>
<dbReference type="AlphaFoldDB" id="G7UN19"/>
<accession>G7UN19</accession>
<sequence length="200" mass="21368">MVLFDLDDVLASYDRRVRLVELARRSGTSPAAVQAALFDSGLEHEADIGLWPPQDYADELSRRLGARLTLQDCIAARTLATSAEPAMLALAGEAARRTQVAIFTNNGPLLTLHLERICPPLFPLFAGRVVGAGDVGIAKPSAQAYLRCVALLDVAPADTLFIDDRDENLSGARAAGLDAIGFSNAATLARVLHFYHLTGT</sequence>
<name>G7UN19_PSEUP</name>
<dbReference type="SFLD" id="SFLDG01129">
    <property type="entry name" value="C1.5:_HAD__Beta-PGM__Phosphata"/>
    <property type="match status" value="1"/>
</dbReference>
<keyword evidence="1" id="KW-0378">Hydrolase</keyword>
<dbReference type="EMBL" id="CP003093">
    <property type="protein sequence ID" value="AER55330.1"/>
    <property type="molecule type" value="Genomic_DNA"/>
</dbReference>
<dbReference type="InterPro" id="IPR023198">
    <property type="entry name" value="PGP-like_dom2"/>
</dbReference>
<dbReference type="Proteomes" id="UP000005870">
    <property type="component" value="Chromosome"/>
</dbReference>
<keyword evidence="2" id="KW-1185">Reference proteome</keyword>
<dbReference type="Pfam" id="PF00702">
    <property type="entry name" value="Hydrolase"/>
    <property type="match status" value="1"/>
</dbReference>
<gene>
    <name evidence="1" type="ordered locus">DSC_03385</name>
</gene>
<dbReference type="SUPFAM" id="SSF56784">
    <property type="entry name" value="HAD-like"/>
    <property type="match status" value="1"/>
</dbReference>
<dbReference type="InterPro" id="IPR036412">
    <property type="entry name" value="HAD-like_sf"/>
</dbReference>
<dbReference type="SFLD" id="SFLDS00003">
    <property type="entry name" value="Haloacid_Dehalogenase"/>
    <property type="match status" value="1"/>
</dbReference>
<dbReference type="KEGG" id="psd:DSC_03385"/>
<dbReference type="NCBIfam" id="TIGR01509">
    <property type="entry name" value="HAD-SF-IA-v3"/>
    <property type="match status" value="1"/>
</dbReference>
<dbReference type="STRING" id="1045855.DSC_03385"/>
<dbReference type="Gene3D" id="1.10.150.240">
    <property type="entry name" value="Putative phosphatase, domain 2"/>
    <property type="match status" value="1"/>
</dbReference>
<dbReference type="GO" id="GO:0016787">
    <property type="term" value="F:hydrolase activity"/>
    <property type="evidence" value="ECO:0007669"/>
    <property type="project" value="UniProtKB-KW"/>
</dbReference>
<dbReference type="InterPro" id="IPR006439">
    <property type="entry name" value="HAD-SF_hydro_IA"/>
</dbReference>
<organism evidence="1 2">
    <name type="scientific">Pseudoxanthomonas spadix (strain BD-a59)</name>
    <dbReference type="NCBI Taxonomy" id="1045855"/>
    <lineage>
        <taxon>Bacteria</taxon>
        <taxon>Pseudomonadati</taxon>
        <taxon>Pseudomonadota</taxon>
        <taxon>Gammaproteobacteria</taxon>
        <taxon>Lysobacterales</taxon>
        <taxon>Lysobacteraceae</taxon>
        <taxon>Pseudoxanthomonas</taxon>
    </lineage>
</organism>
<protein>
    <submittedName>
        <fullName evidence="1">HAD-superfamily hydrolase</fullName>
    </submittedName>
</protein>
<proteinExistence type="predicted"/>
<dbReference type="InterPro" id="IPR023214">
    <property type="entry name" value="HAD_sf"/>
</dbReference>
<evidence type="ECO:0000313" key="1">
    <source>
        <dbReference type="EMBL" id="AER55330.1"/>
    </source>
</evidence>